<dbReference type="GO" id="GO:0003697">
    <property type="term" value="F:single-stranded DNA binding"/>
    <property type="evidence" value="ECO:0007669"/>
    <property type="project" value="InterPro"/>
</dbReference>
<dbReference type="EMBL" id="BQKE01000006">
    <property type="protein sequence ID" value="GJM64706.1"/>
    <property type="molecule type" value="Genomic_DNA"/>
</dbReference>
<gene>
    <name evidence="3" type="ORF">PEDI_52580</name>
</gene>
<name>A0AAN5APV8_9BACT</name>
<accession>A0AAN5APV8</accession>
<protein>
    <submittedName>
        <fullName evidence="3">DNA primase</fullName>
    </submittedName>
</protein>
<dbReference type="InterPro" id="IPR017113">
    <property type="entry name" value="Antirestriction_ArdC"/>
</dbReference>
<dbReference type="Proteomes" id="UP001310022">
    <property type="component" value="Unassembled WGS sequence"/>
</dbReference>
<dbReference type="InterPro" id="IPR041459">
    <property type="entry name" value="MPTase-PolyVal"/>
</dbReference>
<organism evidence="3 4">
    <name type="scientific">Persicobacter diffluens</name>
    <dbReference type="NCBI Taxonomy" id="981"/>
    <lineage>
        <taxon>Bacteria</taxon>
        <taxon>Pseudomonadati</taxon>
        <taxon>Bacteroidota</taxon>
        <taxon>Cytophagia</taxon>
        <taxon>Cytophagales</taxon>
        <taxon>Persicobacteraceae</taxon>
        <taxon>Persicobacter</taxon>
    </lineage>
</organism>
<evidence type="ECO:0000313" key="3">
    <source>
        <dbReference type="EMBL" id="GJM64706.1"/>
    </source>
</evidence>
<evidence type="ECO:0000259" key="2">
    <source>
        <dbReference type="Pfam" id="PF18818"/>
    </source>
</evidence>
<sequence length="290" mass="32620">MKPYEKITDQIIDLLEQGVCPWKHFLNSPYVLQAPQNFTSKKAYQGFNNMWLGFFQSFKGYESNEWVTFKQAKAFNGSIKKGSKGVPVIYYDCVFVDEKGNKTDQEVAVGKIPFIKVYTVFNMTQTEGIPFSKIELEAKENNPIESAEVIVNNMPNAPEINFGGARAFYRPSTDAVHIPKIEHCKGPEQYYATLFHELVHSTGHESRLNRKEVTGAVNFGSQVYSKEELTAELGAAFLCDQAGISEHVIENQAAYLKGWLKALKNDKKMIFEASAKAGKAAQYIIGDNLF</sequence>
<proteinExistence type="predicted"/>
<reference evidence="3 4" key="1">
    <citation type="submission" date="2021-12" db="EMBL/GenBank/DDBJ databases">
        <title>Genome sequencing of bacteria with rrn-lacking chromosome and rrn-plasmid.</title>
        <authorList>
            <person name="Anda M."/>
            <person name="Iwasaki W."/>
        </authorList>
    </citation>
    <scope>NUCLEOTIDE SEQUENCE [LARGE SCALE GENOMIC DNA]</scope>
    <source>
        <strain evidence="3 4">NBRC 15940</strain>
    </source>
</reference>
<evidence type="ECO:0000259" key="1">
    <source>
        <dbReference type="Pfam" id="PF08401"/>
    </source>
</evidence>
<evidence type="ECO:0000313" key="4">
    <source>
        <dbReference type="Proteomes" id="UP001310022"/>
    </source>
</evidence>
<keyword evidence="4" id="KW-1185">Reference proteome</keyword>
<feature type="domain" description="N-terminal" evidence="1">
    <location>
        <begin position="3"/>
        <end position="121"/>
    </location>
</feature>
<dbReference type="Pfam" id="PF18818">
    <property type="entry name" value="MPTase-PolyVal"/>
    <property type="match status" value="1"/>
</dbReference>
<feature type="domain" description="Polyvalent protein metallopeptidase" evidence="2">
    <location>
        <begin position="158"/>
        <end position="275"/>
    </location>
</feature>
<dbReference type="Pfam" id="PF08401">
    <property type="entry name" value="ArdcN"/>
    <property type="match status" value="1"/>
</dbReference>
<dbReference type="PIRSF" id="PIRSF037112">
    <property type="entry name" value="Antirestriction_ArdC"/>
    <property type="match status" value="1"/>
</dbReference>
<comment type="caution">
    <text evidence="3">The sequence shown here is derived from an EMBL/GenBank/DDBJ whole genome shotgun (WGS) entry which is preliminary data.</text>
</comment>
<dbReference type="AlphaFoldDB" id="A0AAN5APV8"/>
<dbReference type="RefSeq" id="WP_338239768.1">
    <property type="nucleotide sequence ID" value="NZ_BQKE01000006.1"/>
</dbReference>
<dbReference type="InterPro" id="IPR013610">
    <property type="entry name" value="ArdC_N"/>
</dbReference>